<dbReference type="InterPro" id="IPR014025">
    <property type="entry name" value="Glutaredoxin_subgr"/>
</dbReference>
<comment type="caution">
    <text evidence="2">The sequence shown here is derived from an EMBL/GenBank/DDBJ whole genome shotgun (WGS) entry which is preliminary data.</text>
</comment>
<dbReference type="GO" id="GO:0034599">
    <property type="term" value="P:cellular response to oxidative stress"/>
    <property type="evidence" value="ECO:0007669"/>
    <property type="project" value="TreeGrafter"/>
</dbReference>
<protein>
    <recommendedName>
        <fullName evidence="1">Glutaredoxin domain-containing protein</fullName>
    </recommendedName>
</protein>
<dbReference type="Gene3D" id="3.40.30.10">
    <property type="entry name" value="Glutaredoxin"/>
    <property type="match status" value="1"/>
</dbReference>
<dbReference type="CDD" id="cd03419">
    <property type="entry name" value="GRX_GRXh_1_2_like"/>
    <property type="match status" value="1"/>
</dbReference>
<sequence>MSSSFRRRRIVWAIILLTAGVFFYVSTSGNASFLSLPASLKDIGFSPSSSRAGQVALAKLKDIAGKKQVPEIQGLLYFVSQHPDRTLNENEGEIEVEGKGLVKVDAETAIDLDVYAPDGHRNWDAHLKVLKEDYPVIVFSKTFCPYSQRAKALLQTYELDPPPFVVELNTRRDGPMIQNILKRLTGRRTVPNVLVHVRLLAIDLFVSADSYCTKGQSLGGSDDIQALHDQHKLKGILEDAGLEVNGLWAGLQVHEE</sequence>
<dbReference type="GO" id="GO:0000324">
    <property type="term" value="C:fungal-type vacuole"/>
    <property type="evidence" value="ECO:0007669"/>
    <property type="project" value="TreeGrafter"/>
</dbReference>
<dbReference type="PANTHER" id="PTHR45694:SF5">
    <property type="entry name" value="GLUTAREDOXIN 2"/>
    <property type="match status" value="1"/>
</dbReference>
<proteinExistence type="predicted"/>
<evidence type="ECO:0000259" key="1">
    <source>
        <dbReference type="Pfam" id="PF00462"/>
    </source>
</evidence>
<dbReference type="GO" id="GO:0005801">
    <property type="term" value="C:cis-Golgi network"/>
    <property type="evidence" value="ECO:0007669"/>
    <property type="project" value="TreeGrafter"/>
</dbReference>
<dbReference type="Pfam" id="PF00462">
    <property type="entry name" value="Glutaredoxin"/>
    <property type="match status" value="1"/>
</dbReference>
<dbReference type="InterPro" id="IPR036249">
    <property type="entry name" value="Thioredoxin-like_sf"/>
</dbReference>
<dbReference type="PROSITE" id="PS51354">
    <property type="entry name" value="GLUTAREDOXIN_2"/>
    <property type="match status" value="1"/>
</dbReference>
<reference evidence="2 3" key="1">
    <citation type="submission" date="2019-01" db="EMBL/GenBank/DDBJ databases">
        <title>Genome sequencing of the rare red list fungi Fomitopsis rosea.</title>
        <authorList>
            <person name="Buettner E."/>
            <person name="Kellner H."/>
        </authorList>
    </citation>
    <scope>NUCLEOTIDE SEQUENCE [LARGE SCALE GENOMIC DNA]</scope>
    <source>
        <strain evidence="2 3">DSM 105464</strain>
    </source>
</reference>
<dbReference type="SUPFAM" id="SSF52833">
    <property type="entry name" value="Thioredoxin-like"/>
    <property type="match status" value="1"/>
</dbReference>
<dbReference type="GO" id="GO:0015038">
    <property type="term" value="F:glutathione disulfide oxidoreductase activity"/>
    <property type="evidence" value="ECO:0007669"/>
    <property type="project" value="TreeGrafter"/>
</dbReference>
<dbReference type="Proteomes" id="UP000298390">
    <property type="component" value="Unassembled WGS sequence"/>
</dbReference>
<dbReference type="STRING" id="34475.A0A4Y9Z5V5"/>
<dbReference type="GO" id="GO:0005796">
    <property type="term" value="C:Golgi lumen"/>
    <property type="evidence" value="ECO:0007669"/>
    <property type="project" value="TreeGrafter"/>
</dbReference>
<feature type="domain" description="Glutaredoxin" evidence="1">
    <location>
        <begin position="136"/>
        <end position="195"/>
    </location>
</feature>
<dbReference type="InterPro" id="IPR002109">
    <property type="entry name" value="Glutaredoxin"/>
</dbReference>
<organism evidence="2 3">
    <name type="scientific">Rhodofomes roseus</name>
    <dbReference type="NCBI Taxonomy" id="34475"/>
    <lineage>
        <taxon>Eukaryota</taxon>
        <taxon>Fungi</taxon>
        <taxon>Dikarya</taxon>
        <taxon>Basidiomycota</taxon>
        <taxon>Agaricomycotina</taxon>
        <taxon>Agaricomycetes</taxon>
        <taxon>Polyporales</taxon>
        <taxon>Rhodofomes</taxon>
    </lineage>
</organism>
<accession>A0A4Y9Z5V5</accession>
<evidence type="ECO:0000313" key="3">
    <source>
        <dbReference type="Proteomes" id="UP000298390"/>
    </source>
</evidence>
<name>A0A4Y9Z5V5_9APHY</name>
<evidence type="ECO:0000313" key="2">
    <source>
        <dbReference type="EMBL" id="TFY69902.1"/>
    </source>
</evidence>
<dbReference type="PANTHER" id="PTHR45694">
    <property type="entry name" value="GLUTAREDOXIN 2"/>
    <property type="match status" value="1"/>
</dbReference>
<dbReference type="AlphaFoldDB" id="A0A4Y9Z5V5"/>
<gene>
    <name evidence="2" type="ORF">EVJ58_g136</name>
</gene>
<dbReference type="PRINTS" id="PR00160">
    <property type="entry name" value="GLUTAREDOXIN"/>
</dbReference>
<dbReference type="EMBL" id="SEKV01000003">
    <property type="protein sequence ID" value="TFY69902.1"/>
    <property type="molecule type" value="Genomic_DNA"/>
</dbReference>